<dbReference type="InterPro" id="IPR015422">
    <property type="entry name" value="PyrdxlP-dep_Trfase_small"/>
</dbReference>
<dbReference type="FunFam" id="3.40.640.10:FF:000099">
    <property type="entry name" value="LL-diaminopimelate aminotransferase, chloroplastic"/>
    <property type="match status" value="1"/>
</dbReference>
<accession>A0AAW9QT67</accession>
<evidence type="ECO:0000256" key="9">
    <source>
        <dbReference type="HAMAP-Rule" id="MF_01642"/>
    </source>
</evidence>
<dbReference type="AlphaFoldDB" id="A0AAW9QT67"/>
<comment type="cofactor">
    <cofactor evidence="1 9">
        <name>pyridoxal 5'-phosphate</name>
        <dbReference type="ChEBI" id="CHEBI:597326"/>
    </cofactor>
</comment>
<dbReference type="Pfam" id="PF00155">
    <property type="entry name" value="Aminotran_1_2"/>
    <property type="match status" value="1"/>
</dbReference>
<evidence type="ECO:0000313" key="12">
    <source>
        <dbReference type="Proteomes" id="UP001328733"/>
    </source>
</evidence>
<name>A0AAW9QT67_9CHRO</name>
<feature type="binding site" evidence="9">
    <location>
        <position position="218"/>
    </location>
    <ligand>
        <name>pyridoxal 5'-phosphate</name>
        <dbReference type="ChEBI" id="CHEBI:597326"/>
    </ligand>
</feature>
<dbReference type="Proteomes" id="UP001328733">
    <property type="component" value="Unassembled WGS sequence"/>
</dbReference>
<dbReference type="GO" id="GO:0033362">
    <property type="term" value="P:lysine biosynthetic process via diaminopimelate, diaminopimelate-aminotransferase pathway"/>
    <property type="evidence" value="ECO:0007669"/>
    <property type="project" value="UniProtKB-UniRule"/>
</dbReference>
<dbReference type="GO" id="GO:0010285">
    <property type="term" value="F:L,L-diaminopimelate aminotransferase activity"/>
    <property type="evidence" value="ECO:0007669"/>
    <property type="project" value="UniProtKB-UniRule"/>
</dbReference>
<feature type="binding site" evidence="9">
    <location>
        <position position="109"/>
    </location>
    <ligand>
        <name>substrate</name>
    </ligand>
</feature>
<keyword evidence="6 9" id="KW-0808">Transferase</keyword>
<feature type="binding site" evidence="9">
    <location>
        <position position="187"/>
    </location>
    <ligand>
        <name>substrate</name>
    </ligand>
</feature>
<evidence type="ECO:0000256" key="2">
    <source>
        <dbReference type="ARBA" id="ARBA00004982"/>
    </source>
</evidence>
<feature type="binding site" evidence="9">
    <location>
        <begin position="108"/>
        <end position="109"/>
    </location>
    <ligand>
        <name>pyridoxal 5'-phosphate</name>
        <dbReference type="ChEBI" id="CHEBI:597326"/>
    </ligand>
</feature>
<evidence type="ECO:0000256" key="7">
    <source>
        <dbReference type="ARBA" id="ARBA00022898"/>
    </source>
</evidence>
<dbReference type="PANTHER" id="PTHR43144">
    <property type="entry name" value="AMINOTRANSFERASE"/>
    <property type="match status" value="1"/>
</dbReference>
<comment type="pathway">
    <text evidence="2 9">Amino-acid biosynthesis; L-lysine biosynthesis via DAP pathway; LL-2,6-diaminopimelate from (S)-tetrahydrodipicolinate (aminotransferase route): step 1/1.</text>
</comment>
<feature type="binding site" evidence="9">
    <location>
        <position position="42"/>
    </location>
    <ligand>
        <name>substrate</name>
    </ligand>
</feature>
<dbReference type="RefSeq" id="WP_332864938.1">
    <property type="nucleotide sequence ID" value="NZ_JBAFSM010000015.1"/>
</dbReference>
<comment type="similarity">
    <text evidence="9">Belongs to the class-I pyridoxal-phosphate-dependent aminotransferase family. LL-diaminopimelate aminotransferase subfamily.</text>
</comment>
<dbReference type="EC" id="2.6.1.83" evidence="3 9"/>
<evidence type="ECO:0000256" key="3">
    <source>
        <dbReference type="ARBA" id="ARBA00013138"/>
    </source>
</evidence>
<comment type="caution">
    <text evidence="11">The sequence shown here is derived from an EMBL/GenBank/DDBJ whole genome shotgun (WGS) entry which is preliminary data.</text>
</comment>
<dbReference type="NCBIfam" id="TIGR03542">
    <property type="entry name" value="DAPAT_plant"/>
    <property type="match status" value="1"/>
</dbReference>
<dbReference type="SUPFAM" id="SSF53383">
    <property type="entry name" value="PLP-dependent transferases"/>
    <property type="match status" value="1"/>
</dbReference>
<comment type="catalytic activity">
    <reaction evidence="8 9">
        <text>(2S,6S)-2,6-diaminopimelate + 2-oxoglutarate = (S)-2,3,4,5-tetrahydrodipicolinate + L-glutamate + H2O + H(+)</text>
        <dbReference type="Rhea" id="RHEA:23988"/>
        <dbReference type="ChEBI" id="CHEBI:15377"/>
        <dbReference type="ChEBI" id="CHEBI:15378"/>
        <dbReference type="ChEBI" id="CHEBI:16810"/>
        <dbReference type="ChEBI" id="CHEBI:16845"/>
        <dbReference type="ChEBI" id="CHEBI:29985"/>
        <dbReference type="ChEBI" id="CHEBI:57609"/>
        <dbReference type="EC" id="2.6.1.83"/>
    </reaction>
</comment>
<feature type="binding site" evidence="9">
    <location>
        <position position="292"/>
    </location>
    <ligand>
        <name>pyridoxal 5'-phosphate</name>
        <dbReference type="ChEBI" id="CHEBI:597326"/>
    </ligand>
</feature>
<keyword evidence="5 9" id="KW-0032">Aminotransferase</keyword>
<dbReference type="InterPro" id="IPR004839">
    <property type="entry name" value="Aminotransferase_I/II_large"/>
</dbReference>
<evidence type="ECO:0000256" key="6">
    <source>
        <dbReference type="ARBA" id="ARBA00022679"/>
    </source>
</evidence>
<keyword evidence="12" id="KW-1185">Reference proteome</keyword>
<dbReference type="Gene3D" id="3.40.640.10">
    <property type="entry name" value="Type I PLP-dependent aspartate aminotransferase-like (Major domain)"/>
    <property type="match status" value="1"/>
</dbReference>
<evidence type="ECO:0000259" key="10">
    <source>
        <dbReference type="Pfam" id="PF00155"/>
    </source>
</evidence>
<feature type="binding site" evidence="9">
    <location>
        <position position="132"/>
    </location>
    <ligand>
        <name>pyridoxal 5'-phosphate</name>
        <dbReference type="ChEBI" id="CHEBI:597326"/>
    </ligand>
</feature>
<dbReference type="Gene3D" id="3.90.1150.10">
    <property type="entry name" value="Aspartate Aminotransferase, domain 1"/>
    <property type="match status" value="1"/>
</dbReference>
<feature type="binding site" evidence="9">
    <location>
        <position position="132"/>
    </location>
    <ligand>
        <name>substrate</name>
    </ligand>
</feature>
<feature type="binding site" evidence="9">
    <location>
        <position position="187"/>
    </location>
    <ligand>
        <name>pyridoxal 5'-phosphate</name>
        <dbReference type="ChEBI" id="CHEBI:597326"/>
    </ligand>
</feature>
<proteinExistence type="inferred from homology"/>
<feature type="binding site" evidence="9">
    <location>
        <position position="15"/>
    </location>
    <ligand>
        <name>substrate</name>
    </ligand>
</feature>
<gene>
    <name evidence="9" type="primary">dapL</name>
    <name evidence="11" type="ORF">V0288_10035</name>
</gene>
<dbReference type="InterPro" id="IPR019942">
    <property type="entry name" value="DapL/ALD1"/>
</dbReference>
<keyword evidence="7 9" id="KW-0663">Pyridoxal phosphate</keyword>
<protein>
    <recommendedName>
        <fullName evidence="4 9">LL-diaminopimelate aminotransferase</fullName>
        <shortName evidence="9">DAP-AT</shortName>
        <shortName evidence="9">DAP-aminotransferase</shortName>
        <shortName evidence="9">LL-DAP-aminotransferase</shortName>
        <ecNumber evidence="3 9">2.6.1.83</ecNumber>
    </recommendedName>
</protein>
<evidence type="ECO:0000256" key="1">
    <source>
        <dbReference type="ARBA" id="ARBA00001933"/>
    </source>
</evidence>
<dbReference type="HAMAP" id="MF_01642">
    <property type="entry name" value="DapL_aminotrans_1"/>
    <property type="match status" value="1"/>
</dbReference>
<reference evidence="11 12" key="1">
    <citation type="submission" date="2024-01" db="EMBL/GenBank/DDBJ databases">
        <title>Genomic insights into the taxonomy and metabolism of the cyanobacterium Pannus brasiliensis CCIBt3594.</title>
        <authorList>
            <person name="Machado M."/>
            <person name="Botero N.B."/>
            <person name="Andreote A.P.D."/>
            <person name="Feitosa A.M.T."/>
            <person name="Popin R."/>
            <person name="Sivonen K."/>
            <person name="Fiore M.F."/>
        </authorList>
    </citation>
    <scope>NUCLEOTIDE SEQUENCE [LARGE SCALE GENOMIC DNA]</scope>
    <source>
        <strain evidence="11 12">CCIBt3594</strain>
    </source>
</reference>
<feature type="binding site" evidence="9">
    <location>
        <begin position="246"/>
        <end position="248"/>
    </location>
    <ligand>
        <name>pyridoxal 5'-phosphate</name>
        <dbReference type="ChEBI" id="CHEBI:597326"/>
    </ligand>
</feature>
<comment type="subunit">
    <text evidence="9">Homodimer.</text>
</comment>
<organism evidence="11 12">
    <name type="scientific">Pannus brasiliensis CCIBt3594</name>
    <dbReference type="NCBI Taxonomy" id="1427578"/>
    <lineage>
        <taxon>Bacteria</taxon>
        <taxon>Bacillati</taxon>
        <taxon>Cyanobacteriota</taxon>
        <taxon>Cyanophyceae</taxon>
        <taxon>Oscillatoriophycideae</taxon>
        <taxon>Chroococcales</taxon>
        <taxon>Microcystaceae</taxon>
        <taxon>Pannus</taxon>
    </lineage>
</organism>
<dbReference type="CDD" id="cd00609">
    <property type="entry name" value="AAT_like"/>
    <property type="match status" value="1"/>
</dbReference>
<evidence type="ECO:0000256" key="4">
    <source>
        <dbReference type="ARBA" id="ARBA00018052"/>
    </source>
</evidence>
<evidence type="ECO:0000256" key="8">
    <source>
        <dbReference type="ARBA" id="ARBA00051934"/>
    </source>
</evidence>
<sequence>MATVNSNYLKLKAGYLFPEIARRVNTFAAENPDAKIIRLGIGDVTEPLPLACRQAMMAAIEDMGDRSSFKGYGPEQGYAWLREKIAIHDFQARGCDISADEIFISDGSKCDTGNILDIFGDDNSIAVTDPVYPVYVDTNVMAGHTGDANERGEYAGLVYLPITAENNFTAQIPTEKVDLIYLCFPNNPTGATATREHLTEWVNYALANGSIIFFDAAYEAYITDPSLPRSIYEIDGARDCAIEFRSFSKNAGFTGTRCAFTVFPRTLTAKANDGSDVNLWQLWNRRQSTKFNGVSYIVQRGAEAVYSEDGQAQIKELVRFYLENARIIREQLTLAGLQVYGGVNAPYVWVQTPNGLSSWDFFDKLLHTCNVVGTPGSGFGAAGEGYFRLSAFNSRENVEEAMKRITATFAG</sequence>
<feature type="binding site" evidence="9">
    <location>
        <position position="292"/>
    </location>
    <ligand>
        <name>substrate</name>
    </ligand>
</feature>
<evidence type="ECO:0000313" key="11">
    <source>
        <dbReference type="EMBL" id="MEG3437457.1"/>
    </source>
</evidence>
<feature type="binding site" evidence="9">
    <location>
        <position position="257"/>
    </location>
    <ligand>
        <name>pyridoxal 5'-phosphate</name>
        <dbReference type="ChEBI" id="CHEBI:597326"/>
    </ligand>
</feature>
<dbReference type="InterPro" id="IPR015424">
    <property type="entry name" value="PyrdxlP-dep_Trfase"/>
</dbReference>
<feature type="domain" description="Aminotransferase class I/classII large" evidence="10">
    <location>
        <begin position="35"/>
        <end position="405"/>
    </location>
</feature>
<evidence type="ECO:0000256" key="5">
    <source>
        <dbReference type="ARBA" id="ARBA00022576"/>
    </source>
</evidence>
<dbReference type="InterPro" id="IPR015421">
    <property type="entry name" value="PyrdxlP-dep_Trfase_major"/>
</dbReference>
<comment type="function">
    <text evidence="9">Involved in the synthesis of meso-diaminopimelate (m-DAP or DL-DAP), required for both lysine and peptidoglycan biosynthesis. Catalyzes the direct conversion of tetrahydrodipicolinate to LL-diaminopimelate.</text>
</comment>
<feature type="modified residue" description="N6-(pyridoxal phosphate)lysine" evidence="9">
    <location>
        <position position="249"/>
    </location>
</feature>
<dbReference type="EMBL" id="JBAFSM010000015">
    <property type="protein sequence ID" value="MEG3437457.1"/>
    <property type="molecule type" value="Genomic_DNA"/>
</dbReference>
<dbReference type="GO" id="GO:0030170">
    <property type="term" value="F:pyridoxal phosphate binding"/>
    <property type="evidence" value="ECO:0007669"/>
    <property type="project" value="UniProtKB-UniRule"/>
</dbReference>
<feature type="binding site" evidence="9">
    <location>
        <position position="388"/>
    </location>
    <ligand>
        <name>substrate</name>
    </ligand>
</feature>
<feature type="binding site" evidence="9">
    <location>
        <position position="72"/>
    </location>
    <ligand>
        <name>pyridoxal 5'-phosphate</name>
        <dbReference type="ChEBI" id="CHEBI:597326"/>
    </ligand>
</feature>